<organism evidence="2">
    <name type="scientific">uncultured Woeseiaceae bacterium</name>
    <dbReference type="NCBI Taxonomy" id="1983305"/>
    <lineage>
        <taxon>Bacteria</taxon>
        <taxon>Pseudomonadati</taxon>
        <taxon>Pseudomonadota</taxon>
        <taxon>Gammaproteobacteria</taxon>
        <taxon>Woeseiales</taxon>
        <taxon>Woeseiaceae</taxon>
        <taxon>environmental samples</taxon>
    </lineage>
</organism>
<name>A0A7D9H4J7_9GAMM</name>
<keyword evidence="1" id="KW-1133">Transmembrane helix</keyword>
<keyword evidence="1" id="KW-0812">Transmembrane</keyword>
<feature type="non-terminal residue" evidence="2">
    <location>
        <position position="85"/>
    </location>
</feature>
<dbReference type="AlphaFoldDB" id="A0A7D9H4J7"/>
<feature type="transmembrane region" description="Helical" evidence="1">
    <location>
        <begin position="42"/>
        <end position="61"/>
    </location>
</feature>
<protein>
    <submittedName>
        <fullName evidence="2">Uncharacterized protein</fullName>
    </submittedName>
</protein>
<keyword evidence="1" id="KW-0472">Membrane</keyword>
<dbReference type="EMBL" id="LR633967">
    <property type="protein sequence ID" value="VUX56313.1"/>
    <property type="molecule type" value="Genomic_DNA"/>
</dbReference>
<accession>A0A7D9H4J7</accession>
<reference evidence="2" key="1">
    <citation type="submission" date="2019-07" db="EMBL/GenBank/DDBJ databases">
        <authorList>
            <person name="Weber M."/>
            <person name="Kostadinov I."/>
            <person name="Kostadinov D I."/>
        </authorList>
    </citation>
    <scope>NUCLEOTIDE SEQUENCE</scope>
    <source>
        <strain evidence="2">Gfbio:sag-sample-m06:053724c1-46a9-4a36-b237-ea2bf867836b</strain>
    </source>
</reference>
<gene>
    <name evidence="2" type="ORF">JTBM06_V1_590001</name>
</gene>
<evidence type="ECO:0000256" key="1">
    <source>
        <dbReference type="SAM" id="Phobius"/>
    </source>
</evidence>
<evidence type="ECO:0000313" key="2">
    <source>
        <dbReference type="EMBL" id="VUX56313.1"/>
    </source>
</evidence>
<sequence>MAMDEQQHRIRRNVLVTASIGVVFWASDNAGGIDWIIKLDGWKAWCFLLVVHLYYSIMWIFHRKIFIVSEQAANVDEADRMVGGR</sequence>
<proteinExistence type="predicted"/>